<proteinExistence type="predicted"/>
<dbReference type="EMBL" id="CP097507">
    <property type="protein sequence ID" value="URE02363.1"/>
    <property type="molecule type" value="Genomic_DNA"/>
</dbReference>
<dbReference type="Proteomes" id="UP001055439">
    <property type="component" value="Chromosome 5"/>
</dbReference>
<dbReference type="OrthoDB" id="10520306at2759"/>
<name>A0A9E7K144_9LILI</name>
<evidence type="ECO:0000313" key="1">
    <source>
        <dbReference type="EMBL" id="URE02363.1"/>
    </source>
</evidence>
<evidence type="ECO:0000313" key="2">
    <source>
        <dbReference type="Proteomes" id="UP001055439"/>
    </source>
</evidence>
<protein>
    <submittedName>
        <fullName evidence="1">Uncharacterized protein</fullName>
    </submittedName>
</protein>
<dbReference type="AlphaFoldDB" id="A0A9E7K144"/>
<keyword evidence="2" id="KW-1185">Reference proteome</keyword>
<sequence>MNTMEQDINVQVIIISHISHSVMLQHFTDINISGPFVKGTLSGSEPMEDDTNFVPVLLSRCIMYLSSSQPIWSGIKILSHNIFLHGVSGTSLEASKMKEKGVVDATILIWSGVGGTSFEASKMKEKGVVDATMRLKFECLISHQQPPHKLLP</sequence>
<gene>
    <name evidence="1" type="ORF">MUK42_02058</name>
</gene>
<reference evidence="1" key="1">
    <citation type="submission" date="2022-05" db="EMBL/GenBank/DDBJ databases">
        <title>The Musa troglodytarum L. genome provides insights into the mechanism of non-climacteric behaviour and enrichment of carotenoids.</title>
        <authorList>
            <person name="Wang J."/>
        </authorList>
    </citation>
    <scope>NUCLEOTIDE SEQUENCE</scope>
    <source>
        <tissue evidence="1">Leaf</tissue>
    </source>
</reference>
<organism evidence="1 2">
    <name type="scientific">Musa troglodytarum</name>
    <name type="common">fe'i banana</name>
    <dbReference type="NCBI Taxonomy" id="320322"/>
    <lineage>
        <taxon>Eukaryota</taxon>
        <taxon>Viridiplantae</taxon>
        <taxon>Streptophyta</taxon>
        <taxon>Embryophyta</taxon>
        <taxon>Tracheophyta</taxon>
        <taxon>Spermatophyta</taxon>
        <taxon>Magnoliopsida</taxon>
        <taxon>Liliopsida</taxon>
        <taxon>Zingiberales</taxon>
        <taxon>Musaceae</taxon>
        <taxon>Musa</taxon>
    </lineage>
</organism>
<accession>A0A9E7K144</accession>